<feature type="signal peptide" evidence="1">
    <location>
        <begin position="1"/>
        <end position="18"/>
    </location>
</feature>
<protein>
    <recommendedName>
        <fullName evidence="4">DNA-binding protein</fullName>
    </recommendedName>
</protein>
<comment type="caution">
    <text evidence="2">The sequence shown here is derived from an EMBL/GenBank/DDBJ whole genome shotgun (WGS) entry which is preliminary data.</text>
</comment>
<accession>A0ABT9FG43</accession>
<dbReference type="EMBL" id="JAUYVT010000013">
    <property type="protein sequence ID" value="MDP2565649.1"/>
    <property type="molecule type" value="Genomic_DNA"/>
</dbReference>
<evidence type="ECO:0000313" key="2">
    <source>
        <dbReference type="EMBL" id="MDP2565649.1"/>
    </source>
</evidence>
<gene>
    <name evidence="2" type="ORF">Q8W34_13470</name>
</gene>
<keyword evidence="3" id="KW-1185">Reference proteome</keyword>
<evidence type="ECO:0000313" key="3">
    <source>
        <dbReference type="Proteomes" id="UP001177212"/>
    </source>
</evidence>
<evidence type="ECO:0008006" key="4">
    <source>
        <dbReference type="Google" id="ProtNLM"/>
    </source>
</evidence>
<sequence length="132" mass="14557">MIKYLLILLFLTPIQAFAGKYANQANENPFHNGELNAKYEGEATALGGTVLKHITVNNNNLYLLDLKTSSINNIWVTSFVKAQGKEVVEVGDNVIFKGYISTASSLDETEELENSIQSKTLLMAIYALNKGK</sequence>
<evidence type="ECO:0000256" key="1">
    <source>
        <dbReference type="SAM" id="SignalP"/>
    </source>
</evidence>
<reference evidence="2" key="1">
    <citation type="submission" date="2023-07" db="EMBL/GenBank/DDBJ databases">
        <title>Genome content predicts the carbon catabolic preferences of heterotrophic bacteria.</title>
        <authorList>
            <person name="Gralka M."/>
        </authorList>
    </citation>
    <scope>NUCLEOTIDE SEQUENCE</scope>
    <source>
        <strain evidence="2">4G09</strain>
    </source>
</reference>
<feature type="chain" id="PRO_5046863930" description="DNA-binding protein" evidence="1">
    <location>
        <begin position="19"/>
        <end position="132"/>
    </location>
</feature>
<dbReference type="RefSeq" id="WP_305472394.1">
    <property type="nucleotide sequence ID" value="NZ_JAUYVT010000013.1"/>
</dbReference>
<dbReference type="Proteomes" id="UP001177212">
    <property type="component" value="Unassembled WGS sequence"/>
</dbReference>
<name>A0ABT9FG43_9GAMM</name>
<keyword evidence="1" id="KW-0732">Signal</keyword>
<organism evidence="2 3">
    <name type="scientific">Pseudoalteromonas marina</name>
    <dbReference type="NCBI Taxonomy" id="267375"/>
    <lineage>
        <taxon>Bacteria</taxon>
        <taxon>Pseudomonadati</taxon>
        <taxon>Pseudomonadota</taxon>
        <taxon>Gammaproteobacteria</taxon>
        <taxon>Alteromonadales</taxon>
        <taxon>Pseudoalteromonadaceae</taxon>
        <taxon>Pseudoalteromonas</taxon>
    </lineage>
</organism>
<proteinExistence type="predicted"/>